<keyword evidence="7" id="KW-0732">Signal</keyword>
<keyword evidence="9 12" id="KW-1133">Transmembrane helix</keyword>
<feature type="transmembrane region" description="Helical" evidence="12">
    <location>
        <begin position="205"/>
        <end position="225"/>
    </location>
</feature>
<evidence type="ECO:0000313" key="16">
    <source>
        <dbReference type="Proteomes" id="UP000299102"/>
    </source>
</evidence>
<evidence type="ECO:0000256" key="5">
    <source>
        <dbReference type="ARBA" id="ARBA00022685"/>
    </source>
</evidence>
<evidence type="ECO:0000256" key="8">
    <source>
        <dbReference type="ARBA" id="ARBA00022824"/>
    </source>
</evidence>
<keyword evidence="16" id="KW-1185">Reference proteome</keyword>
<dbReference type="GO" id="GO:0030177">
    <property type="term" value="P:positive regulation of Wnt signaling pathway"/>
    <property type="evidence" value="ECO:0007669"/>
    <property type="project" value="TreeGrafter"/>
</dbReference>
<comment type="caution">
    <text evidence="15">The sequence shown here is derived from an EMBL/GenBank/DDBJ whole genome shotgun (WGS) entry which is preliminary data.</text>
</comment>
<comment type="subcellular location">
    <subcellularLocation>
        <location evidence="2">Cell membrane</location>
        <topology evidence="2">Single-pass type I membrane protein</topology>
    </subcellularLocation>
    <subcellularLocation>
        <location evidence="1">Endoplasmic reticulum membrane</location>
        <topology evidence="1">Single-pass type I membrane protein</topology>
    </subcellularLocation>
    <subcellularLocation>
        <location evidence="3">Vesicle</location>
    </subcellularLocation>
</comment>
<dbReference type="EMBL" id="BGZK01000018">
    <property type="protein sequence ID" value="GBP05505.1"/>
    <property type="molecule type" value="Genomic_DNA"/>
</dbReference>
<keyword evidence="10 12" id="KW-0472">Membrane</keyword>
<dbReference type="InterPro" id="IPR057318">
    <property type="entry name" value="RENR_N"/>
</dbReference>
<dbReference type="Proteomes" id="UP000299102">
    <property type="component" value="Unassembled WGS sequence"/>
</dbReference>
<evidence type="ECO:0000256" key="4">
    <source>
        <dbReference type="ARBA" id="ARBA00022475"/>
    </source>
</evidence>
<dbReference type="OrthoDB" id="7866065at2759"/>
<evidence type="ECO:0008006" key="17">
    <source>
        <dbReference type="Google" id="ProtNLM"/>
    </source>
</evidence>
<dbReference type="PANTHER" id="PTHR13351:SF1">
    <property type="entry name" value="RENIN RECEPTOR"/>
    <property type="match status" value="1"/>
</dbReference>
<evidence type="ECO:0000313" key="15">
    <source>
        <dbReference type="EMBL" id="GBP05505.1"/>
    </source>
</evidence>
<evidence type="ECO:0000259" key="13">
    <source>
        <dbReference type="Pfam" id="PF07850"/>
    </source>
</evidence>
<evidence type="ECO:0000256" key="2">
    <source>
        <dbReference type="ARBA" id="ARBA00004251"/>
    </source>
</evidence>
<sequence>MQTLFIVVGEFAEAELKAHSYPLLIDEYEPDTFDAVKHRIQQRYSNGGNKLVNIKLSDLNEINNYADIFGNVKPAKVSKKLLQHLKPSVEEDYQFLLELENLKAIIEKVKSGAVRADNAADLYNFRFRSLHPLLDFHAEELNDLSEAFKKAYDGSALVTCVTSDVAHTRRAQRSTRTKRDTQQPDSEKYNIAKAYSEDYPAVFNIILWFGVVFTFSLLAIVYFIMDMDPGRDSIIYRMTSTRMKKDN</sequence>
<evidence type="ECO:0000256" key="3">
    <source>
        <dbReference type="ARBA" id="ARBA00004373"/>
    </source>
</evidence>
<keyword evidence="11" id="KW-0675">Receptor</keyword>
<dbReference type="Pfam" id="PF25294">
    <property type="entry name" value="RENR_N"/>
    <property type="match status" value="1"/>
</dbReference>
<evidence type="ECO:0000256" key="12">
    <source>
        <dbReference type="SAM" id="Phobius"/>
    </source>
</evidence>
<protein>
    <recommendedName>
        <fullName evidence="17">Renin receptor</fullName>
    </recommendedName>
</protein>
<dbReference type="InterPro" id="IPR056780">
    <property type="entry name" value="Renin_r_C"/>
</dbReference>
<evidence type="ECO:0000256" key="10">
    <source>
        <dbReference type="ARBA" id="ARBA00023136"/>
    </source>
</evidence>
<reference evidence="15 16" key="1">
    <citation type="journal article" date="2019" name="Commun. Biol.">
        <title>The bagworm genome reveals a unique fibroin gene that provides high tensile strength.</title>
        <authorList>
            <person name="Kono N."/>
            <person name="Nakamura H."/>
            <person name="Ohtoshi R."/>
            <person name="Tomita M."/>
            <person name="Numata K."/>
            <person name="Arakawa K."/>
        </authorList>
    </citation>
    <scope>NUCLEOTIDE SEQUENCE [LARGE SCALE GENOMIC DNA]</scope>
</reference>
<feature type="domain" description="Renin receptor N-terminal" evidence="14">
    <location>
        <begin position="15"/>
        <end position="164"/>
    </location>
</feature>
<evidence type="ECO:0000256" key="1">
    <source>
        <dbReference type="ARBA" id="ARBA00004115"/>
    </source>
</evidence>
<dbReference type="AlphaFoldDB" id="A0A4C1SU97"/>
<gene>
    <name evidence="15" type="ORF">EVAR_3014_1</name>
</gene>
<feature type="domain" description="Renin receptor-like C-terminal transmembrane spanning segment" evidence="13">
    <location>
        <begin position="173"/>
        <end position="246"/>
    </location>
</feature>
<dbReference type="GO" id="GO:0031982">
    <property type="term" value="C:vesicle"/>
    <property type="evidence" value="ECO:0007669"/>
    <property type="project" value="UniProtKB-SubCell"/>
</dbReference>
<organism evidence="15 16">
    <name type="scientific">Eumeta variegata</name>
    <name type="common">Bagworm moth</name>
    <name type="synonym">Eumeta japonica</name>
    <dbReference type="NCBI Taxonomy" id="151549"/>
    <lineage>
        <taxon>Eukaryota</taxon>
        <taxon>Metazoa</taxon>
        <taxon>Ecdysozoa</taxon>
        <taxon>Arthropoda</taxon>
        <taxon>Hexapoda</taxon>
        <taxon>Insecta</taxon>
        <taxon>Pterygota</taxon>
        <taxon>Neoptera</taxon>
        <taxon>Endopterygota</taxon>
        <taxon>Lepidoptera</taxon>
        <taxon>Glossata</taxon>
        <taxon>Ditrysia</taxon>
        <taxon>Tineoidea</taxon>
        <taxon>Psychidae</taxon>
        <taxon>Oiketicinae</taxon>
        <taxon>Eumeta</taxon>
    </lineage>
</organism>
<dbReference type="PANTHER" id="PTHR13351">
    <property type="entry name" value="RENIN RECEPTOR"/>
    <property type="match status" value="1"/>
</dbReference>
<evidence type="ECO:0000259" key="14">
    <source>
        <dbReference type="Pfam" id="PF25294"/>
    </source>
</evidence>
<dbReference type="GO" id="GO:0098588">
    <property type="term" value="C:bounding membrane of organelle"/>
    <property type="evidence" value="ECO:0007669"/>
    <property type="project" value="UniProtKB-ARBA"/>
</dbReference>
<dbReference type="InterPro" id="IPR012493">
    <property type="entry name" value="Renin_rcpt"/>
</dbReference>
<proteinExistence type="predicted"/>
<keyword evidence="5" id="KW-0165">Cleavage on pair of basic residues</keyword>
<dbReference type="GO" id="GO:0009897">
    <property type="term" value="C:external side of plasma membrane"/>
    <property type="evidence" value="ECO:0007669"/>
    <property type="project" value="TreeGrafter"/>
</dbReference>
<keyword evidence="8" id="KW-0256">Endoplasmic reticulum</keyword>
<dbReference type="GO" id="GO:0005789">
    <property type="term" value="C:endoplasmic reticulum membrane"/>
    <property type="evidence" value="ECO:0007669"/>
    <property type="project" value="UniProtKB-SubCell"/>
</dbReference>
<dbReference type="Pfam" id="PF07850">
    <property type="entry name" value="Renin_r"/>
    <property type="match status" value="1"/>
</dbReference>
<keyword evidence="4" id="KW-1003">Cell membrane</keyword>
<dbReference type="GO" id="GO:0038023">
    <property type="term" value="F:signaling receptor activity"/>
    <property type="evidence" value="ECO:0007669"/>
    <property type="project" value="InterPro"/>
</dbReference>
<evidence type="ECO:0000256" key="6">
    <source>
        <dbReference type="ARBA" id="ARBA00022692"/>
    </source>
</evidence>
<accession>A0A4C1SU97</accession>
<name>A0A4C1SU97_EUMVA</name>
<evidence type="ECO:0000256" key="11">
    <source>
        <dbReference type="ARBA" id="ARBA00023170"/>
    </source>
</evidence>
<dbReference type="STRING" id="151549.A0A4C1SU97"/>
<keyword evidence="6 12" id="KW-0812">Transmembrane</keyword>
<evidence type="ECO:0000256" key="9">
    <source>
        <dbReference type="ARBA" id="ARBA00022989"/>
    </source>
</evidence>
<evidence type="ECO:0000256" key="7">
    <source>
        <dbReference type="ARBA" id="ARBA00022729"/>
    </source>
</evidence>